<dbReference type="InterPro" id="IPR049492">
    <property type="entry name" value="BD-FAE-like_dom"/>
</dbReference>
<accession>A0AAE3ECR3</accession>
<evidence type="ECO:0000256" key="1">
    <source>
        <dbReference type="ARBA" id="ARBA00022801"/>
    </source>
</evidence>
<keyword evidence="4" id="KW-1185">Reference proteome</keyword>
<proteinExistence type="predicted"/>
<dbReference type="SUPFAM" id="SSF53474">
    <property type="entry name" value="alpha/beta-Hydrolases"/>
    <property type="match status" value="1"/>
</dbReference>
<dbReference type="EMBL" id="JAJEQR010000067">
    <property type="protein sequence ID" value="MCC2232439.1"/>
    <property type="molecule type" value="Genomic_DNA"/>
</dbReference>
<evidence type="ECO:0000259" key="2">
    <source>
        <dbReference type="Pfam" id="PF20434"/>
    </source>
</evidence>
<feature type="domain" description="BD-FAE-like" evidence="2">
    <location>
        <begin position="35"/>
        <end position="218"/>
    </location>
</feature>
<evidence type="ECO:0000313" key="4">
    <source>
        <dbReference type="Proteomes" id="UP001198182"/>
    </source>
</evidence>
<comment type="caution">
    <text evidence="3">The sequence shown here is derived from an EMBL/GenBank/DDBJ whole genome shotgun (WGS) entry which is preliminary data.</text>
</comment>
<organism evidence="3 4">
    <name type="scientific">Hominifimenecus microfluidus</name>
    <dbReference type="NCBI Taxonomy" id="2885348"/>
    <lineage>
        <taxon>Bacteria</taxon>
        <taxon>Bacillati</taxon>
        <taxon>Bacillota</taxon>
        <taxon>Clostridia</taxon>
        <taxon>Lachnospirales</taxon>
        <taxon>Lachnospiraceae</taxon>
        <taxon>Hominifimenecus</taxon>
    </lineage>
</organism>
<gene>
    <name evidence="3" type="ORF">LKD81_15830</name>
</gene>
<dbReference type="RefSeq" id="WP_308454845.1">
    <property type="nucleotide sequence ID" value="NZ_JAJEQR010000067.1"/>
</dbReference>
<dbReference type="InterPro" id="IPR050300">
    <property type="entry name" value="GDXG_lipolytic_enzyme"/>
</dbReference>
<protein>
    <submittedName>
        <fullName evidence="3">Alpha/beta hydrolase</fullName>
    </submittedName>
</protein>
<dbReference type="PANTHER" id="PTHR48081">
    <property type="entry name" value="AB HYDROLASE SUPERFAMILY PROTEIN C4A8.06C"/>
    <property type="match status" value="1"/>
</dbReference>
<dbReference type="Proteomes" id="UP001198182">
    <property type="component" value="Unassembled WGS sequence"/>
</dbReference>
<dbReference type="GO" id="GO:0016787">
    <property type="term" value="F:hydrolase activity"/>
    <property type="evidence" value="ECO:0007669"/>
    <property type="project" value="UniProtKB-KW"/>
</dbReference>
<keyword evidence="1 3" id="KW-0378">Hydrolase</keyword>
<dbReference type="Gene3D" id="3.40.50.1820">
    <property type="entry name" value="alpha/beta hydrolase"/>
    <property type="match status" value="1"/>
</dbReference>
<evidence type="ECO:0000313" key="3">
    <source>
        <dbReference type="EMBL" id="MCC2232439.1"/>
    </source>
</evidence>
<dbReference type="InterPro" id="IPR029058">
    <property type="entry name" value="AB_hydrolase_fold"/>
</dbReference>
<sequence length="275" mass="30793">MICKKIRLTVDGKETEAELTCYIKEQIEGREDALRKAVVICPGGAYAYVSDREADPVAMQFLAMDVQVFILNYSVAPHIFPESLLQLAAAVAYVRDHAAGWYIDPDEIGVLGFSAGGHLAASLGVFWNRDFLSDALKLSPEMFRPNRLMLAYPVITSGEFTHEETIRNLMGEEGHCPVSREFLSLENQIGSQVPPTFLWHTDADQTVPVENALLFAMALKRAKVSLELHIYREGRHGLALANTETRYDVPYDNKGSFDIPSCQSWISLIRQWLQG</sequence>
<dbReference type="Pfam" id="PF20434">
    <property type="entry name" value="BD-FAE"/>
    <property type="match status" value="1"/>
</dbReference>
<dbReference type="PANTHER" id="PTHR48081:SF6">
    <property type="entry name" value="PEPTIDASE S9 PROLYL OLIGOPEPTIDASE CATALYTIC DOMAIN-CONTAINING PROTEIN"/>
    <property type="match status" value="1"/>
</dbReference>
<reference evidence="3" key="1">
    <citation type="submission" date="2021-10" db="EMBL/GenBank/DDBJ databases">
        <title>Anaerobic single-cell dispensing facilitates the cultivation of human gut bacteria.</title>
        <authorList>
            <person name="Afrizal A."/>
        </authorList>
    </citation>
    <scope>NUCLEOTIDE SEQUENCE</scope>
    <source>
        <strain evidence="3">CLA-AA-H215</strain>
    </source>
</reference>
<dbReference type="AlphaFoldDB" id="A0AAE3ECR3"/>
<name>A0AAE3ECR3_9FIRM</name>